<keyword evidence="4" id="KW-0808">Transferase</keyword>
<dbReference type="GO" id="GO:0008353">
    <property type="term" value="F:RNA polymerase II CTD heptapeptide repeat kinase activity"/>
    <property type="evidence" value="ECO:0007669"/>
    <property type="project" value="UniProtKB-EC"/>
</dbReference>
<keyword evidence="5 12" id="KW-0547">Nucleotide-binding</keyword>
<feature type="binding site" evidence="12">
    <location>
        <position position="71"/>
    </location>
    <ligand>
        <name>ATP</name>
        <dbReference type="ChEBI" id="CHEBI:30616"/>
    </ligand>
</feature>
<dbReference type="InterPro" id="IPR011009">
    <property type="entry name" value="Kinase-like_dom_sf"/>
</dbReference>
<evidence type="ECO:0000256" key="13">
    <source>
        <dbReference type="RuleBase" id="RU000304"/>
    </source>
</evidence>
<feature type="non-terminal residue" evidence="15">
    <location>
        <position position="1"/>
    </location>
</feature>
<organism evidence="15">
    <name type="scientific">Spongospora subterranea</name>
    <dbReference type="NCBI Taxonomy" id="70186"/>
    <lineage>
        <taxon>Eukaryota</taxon>
        <taxon>Sar</taxon>
        <taxon>Rhizaria</taxon>
        <taxon>Endomyxa</taxon>
        <taxon>Phytomyxea</taxon>
        <taxon>Plasmodiophorida</taxon>
        <taxon>Plasmodiophoridae</taxon>
        <taxon>Spongospora</taxon>
    </lineage>
</organism>
<evidence type="ECO:0000256" key="1">
    <source>
        <dbReference type="ARBA" id="ARBA00006485"/>
    </source>
</evidence>
<dbReference type="PROSITE" id="PS50011">
    <property type="entry name" value="PROTEIN_KINASE_DOM"/>
    <property type="match status" value="1"/>
</dbReference>
<dbReference type="PANTHER" id="PTHR24056">
    <property type="entry name" value="CELL DIVISION PROTEIN KINASE"/>
    <property type="match status" value="1"/>
</dbReference>
<evidence type="ECO:0000256" key="5">
    <source>
        <dbReference type="ARBA" id="ARBA00022741"/>
    </source>
</evidence>
<dbReference type="SMART" id="SM00220">
    <property type="entry name" value="S_TKc"/>
    <property type="match status" value="1"/>
</dbReference>
<dbReference type="AlphaFoldDB" id="A0A0H5QN71"/>
<comment type="subunit">
    <text evidence="8">May form a complex composed of at least the catalytic subunit CRK2 and a cyclin.</text>
</comment>
<dbReference type="Gene3D" id="1.10.510.10">
    <property type="entry name" value="Transferase(Phosphotransferase) domain 1"/>
    <property type="match status" value="1"/>
</dbReference>
<evidence type="ECO:0000256" key="10">
    <source>
        <dbReference type="ARBA" id="ARBA00041902"/>
    </source>
</evidence>
<dbReference type="EMBL" id="HACM01003011">
    <property type="protein sequence ID" value="CRZ03453.1"/>
    <property type="molecule type" value="Transcribed_RNA"/>
</dbReference>
<dbReference type="GO" id="GO:0070985">
    <property type="term" value="C:transcription factor TFIIK complex"/>
    <property type="evidence" value="ECO:0007669"/>
    <property type="project" value="TreeGrafter"/>
</dbReference>
<dbReference type="Pfam" id="PF00069">
    <property type="entry name" value="Pkinase"/>
    <property type="match status" value="1"/>
</dbReference>
<dbReference type="GO" id="GO:0004693">
    <property type="term" value="F:cyclin-dependent protein serine/threonine kinase activity"/>
    <property type="evidence" value="ECO:0007669"/>
    <property type="project" value="TreeGrafter"/>
</dbReference>
<dbReference type="GO" id="GO:0005737">
    <property type="term" value="C:cytoplasm"/>
    <property type="evidence" value="ECO:0007669"/>
    <property type="project" value="TreeGrafter"/>
</dbReference>
<keyword evidence="7 12" id="KW-0067">ATP-binding</keyword>
<proteinExistence type="inferred from homology"/>
<evidence type="ECO:0000256" key="12">
    <source>
        <dbReference type="PROSITE-ProRule" id="PRU10141"/>
    </source>
</evidence>
<protein>
    <recommendedName>
        <fullName evidence="9">Cyclin-dependent kinase 2 homolog</fullName>
        <ecNumber evidence="2">2.7.11.23</ecNumber>
    </recommendedName>
    <alternativeName>
        <fullName evidence="10">Cell division control protein 2 homolog</fullName>
    </alternativeName>
    <alternativeName>
        <fullName evidence="11">cdc2-related kinase 2</fullName>
    </alternativeName>
</protein>
<dbReference type="PROSITE" id="PS00108">
    <property type="entry name" value="PROTEIN_KINASE_ST"/>
    <property type="match status" value="1"/>
</dbReference>
<dbReference type="FunFam" id="1.10.510.10:FF:000624">
    <property type="entry name" value="Mitogen-activated protein kinase"/>
    <property type="match status" value="1"/>
</dbReference>
<name>A0A0H5QN71_9EUKA</name>
<dbReference type="GO" id="GO:0045944">
    <property type="term" value="P:positive regulation of transcription by RNA polymerase II"/>
    <property type="evidence" value="ECO:0007669"/>
    <property type="project" value="TreeGrafter"/>
</dbReference>
<sequence>RHQLCSEPLVFKGYCSGFARQLGDFLRGHTMENYRKLGKLGAGAHGVVYRAQVLSGQKLHPHMPETVAIKKIRLRSHEEGVSQETIRELKLLQELDHDHIIRVFHVFSNRGNINVVLEEMQTDLEVIINTTSIVLRPGDIKAYMRMLLEAVEYCHSHWLLHRDLKPANCLISRSGVLKLSDFGLAKIYGSPNRQFSPQACTLWFRAPELLFGATSYGPPSDMWSCGCIFAQVMLRVPIFHGSTEIEQLQNIFAALGTPTEADWPGMTALPGFAQFEARPPSPLSAMFPGVAPSAIDLLSRMLAFDPLKRISAKDALQHEYFTSPPFNETPLDQLPQLPIKKGTS</sequence>
<evidence type="ECO:0000256" key="9">
    <source>
        <dbReference type="ARBA" id="ARBA00039612"/>
    </source>
</evidence>
<evidence type="ECO:0000259" key="14">
    <source>
        <dbReference type="PROSITE" id="PS50011"/>
    </source>
</evidence>
<accession>A0A0H5QN71</accession>
<dbReference type="PANTHER" id="PTHR24056:SF0">
    <property type="entry name" value="CYCLIN-DEPENDENT KINASE 7"/>
    <property type="match status" value="1"/>
</dbReference>
<keyword evidence="6" id="KW-0418">Kinase</keyword>
<evidence type="ECO:0000256" key="3">
    <source>
        <dbReference type="ARBA" id="ARBA00022527"/>
    </source>
</evidence>
<dbReference type="InterPro" id="IPR008271">
    <property type="entry name" value="Ser/Thr_kinase_AS"/>
</dbReference>
<reference evidence="15" key="1">
    <citation type="submission" date="2015-04" db="EMBL/GenBank/DDBJ databases">
        <title>The genome sequence of the plant pathogenic Rhizarian Plasmodiophora brassicae reveals insights in its biotrophic life cycle and the origin of chitin synthesis.</title>
        <authorList>
            <person name="Schwelm A."/>
            <person name="Fogelqvist J."/>
            <person name="Knaust A."/>
            <person name="Julke S."/>
            <person name="Lilja T."/>
            <person name="Dhandapani V."/>
            <person name="Bonilla-Rosso G."/>
            <person name="Karlsson M."/>
            <person name="Shevchenko A."/>
            <person name="Choi S.R."/>
            <person name="Kim H.G."/>
            <person name="Park J.Y."/>
            <person name="Lim Y.P."/>
            <person name="Ludwig-Muller J."/>
            <person name="Dixelius C."/>
        </authorList>
    </citation>
    <scope>NUCLEOTIDE SEQUENCE</scope>
    <source>
        <tissue evidence="15">Potato root galls</tissue>
    </source>
</reference>
<evidence type="ECO:0000256" key="2">
    <source>
        <dbReference type="ARBA" id="ARBA00012409"/>
    </source>
</evidence>
<dbReference type="Gene3D" id="3.30.200.20">
    <property type="entry name" value="Phosphorylase Kinase, domain 1"/>
    <property type="match status" value="1"/>
</dbReference>
<dbReference type="InterPro" id="IPR050108">
    <property type="entry name" value="CDK"/>
</dbReference>
<evidence type="ECO:0000256" key="6">
    <source>
        <dbReference type="ARBA" id="ARBA00022777"/>
    </source>
</evidence>
<dbReference type="SUPFAM" id="SSF56112">
    <property type="entry name" value="Protein kinase-like (PK-like)"/>
    <property type="match status" value="1"/>
</dbReference>
<keyword evidence="3 13" id="KW-0723">Serine/threonine-protein kinase</keyword>
<evidence type="ECO:0000256" key="7">
    <source>
        <dbReference type="ARBA" id="ARBA00022840"/>
    </source>
</evidence>
<dbReference type="InterPro" id="IPR017441">
    <property type="entry name" value="Protein_kinase_ATP_BS"/>
</dbReference>
<evidence type="ECO:0000256" key="4">
    <source>
        <dbReference type="ARBA" id="ARBA00022679"/>
    </source>
</evidence>
<comment type="similarity">
    <text evidence="1">Belongs to the protein kinase superfamily. CMGC Ser/Thr protein kinase family. CDC2/CDKX subfamily.</text>
</comment>
<evidence type="ECO:0000313" key="15">
    <source>
        <dbReference type="EMBL" id="CRZ03453.1"/>
    </source>
</evidence>
<dbReference type="InterPro" id="IPR000719">
    <property type="entry name" value="Prot_kinase_dom"/>
</dbReference>
<dbReference type="EC" id="2.7.11.23" evidence="2"/>
<dbReference type="PROSITE" id="PS00107">
    <property type="entry name" value="PROTEIN_KINASE_ATP"/>
    <property type="match status" value="1"/>
</dbReference>
<evidence type="ECO:0000256" key="8">
    <source>
        <dbReference type="ARBA" id="ARBA00038543"/>
    </source>
</evidence>
<dbReference type="GO" id="GO:0005524">
    <property type="term" value="F:ATP binding"/>
    <property type="evidence" value="ECO:0007669"/>
    <property type="project" value="UniProtKB-UniRule"/>
</dbReference>
<evidence type="ECO:0000256" key="11">
    <source>
        <dbReference type="ARBA" id="ARBA00042858"/>
    </source>
</evidence>
<feature type="domain" description="Protein kinase" evidence="14">
    <location>
        <begin position="34"/>
        <end position="321"/>
    </location>
</feature>